<gene>
    <name evidence="1" type="ORF">HOLleu_22108</name>
</gene>
<dbReference type="PANTHER" id="PTHR33198">
    <property type="entry name" value="ANK_REP_REGION DOMAIN-CONTAINING PROTEIN-RELATED"/>
    <property type="match status" value="1"/>
</dbReference>
<dbReference type="EMBL" id="JAIZAY010000010">
    <property type="protein sequence ID" value="KAJ8035031.1"/>
    <property type="molecule type" value="Genomic_DNA"/>
</dbReference>
<accession>A0A9Q1BYY8</accession>
<dbReference type="Proteomes" id="UP001152320">
    <property type="component" value="Chromosome 10"/>
</dbReference>
<protein>
    <submittedName>
        <fullName evidence="1">Uncharacterized protein</fullName>
    </submittedName>
</protein>
<proteinExistence type="predicted"/>
<keyword evidence="2" id="KW-1185">Reference proteome</keyword>
<reference evidence="1" key="1">
    <citation type="submission" date="2021-10" db="EMBL/GenBank/DDBJ databases">
        <title>Tropical sea cucumber genome reveals ecological adaptation and Cuvierian tubules defense mechanism.</title>
        <authorList>
            <person name="Chen T."/>
        </authorList>
    </citation>
    <scope>NUCLEOTIDE SEQUENCE</scope>
    <source>
        <strain evidence="1">Nanhai2018</strain>
        <tissue evidence="1">Muscle</tissue>
    </source>
</reference>
<dbReference type="OrthoDB" id="8061005at2759"/>
<comment type="caution">
    <text evidence="1">The sequence shown here is derived from an EMBL/GenBank/DDBJ whole genome shotgun (WGS) entry which is preliminary data.</text>
</comment>
<organism evidence="1 2">
    <name type="scientific">Holothuria leucospilota</name>
    <name type="common">Black long sea cucumber</name>
    <name type="synonym">Mertensiothuria leucospilota</name>
    <dbReference type="NCBI Taxonomy" id="206669"/>
    <lineage>
        <taxon>Eukaryota</taxon>
        <taxon>Metazoa</taxon>
        <taxon>Echinodermata</taxon>
        <taxon>Eleutherozoa</taxon>
        <taxon>Echinozoa</taxon>
        <taxon>Holothuroidea</taxon>
        <taxon>Aspidochirotacea</taxon>
        <taxon>Aspidochirotida</taxon>
        <taxon>Holothuriidae</taxon>
        <taxon>Holothuria</taxon>
    </lineage>
</organism>
<dbReference type="PANTHER" id="PTHR33198:SF19">
    <property type="entry name" value="CCHC-TYPE DOMAIN-CONTAINING PROTEIN"/>
    <property type="match status" value="1"/>
</dbReference>
<dbReference type="AlphaFoldDB" id="A0A9Q1BYY8"/>
<evidence type="ECO:0000313" key="2">
    <source>
        <dbReference type="Proteomes" id="UP001152320"/>
    </source>
</evidence>
<sequence length="145" mass="16857">MGKILYKHGKDWKEQFELYLIASHKVTKSDVVKVGILKYSMGPEWIKVANKFTYAAAGDDKKLHKVIQKFDKYFEPKKLVQPYVTRFNKRDQLPSKTLSDYITAIRELASHCEFGALEESQICIRLSNGVRDEKLKEKLWEDGLS</sequence>
<evidence type="ECO:0000313" key="1">
    <source>
        <dbReference type="EMBL" id="KAJ8035031.1"/>
    </source>
</evidence>
<name>A0A9Q1BYY8_HOLLE</name>